<feature type="binding site" evidence="5">
    <location>
        <position position="209"/>
    </location>
    <ligand>
        <name>Fe cation</name>
        <dbReference type="ChEBI" id="CHEBI:24875"/>
        <note>catalytic</note>
    </ligand>
</feature>
<keyword evidence="1 5" id="KW-0479">Metal-binding</keyword>
<keyword evidence="3" id="KW-0560">Oxidoreductase</keyword>
<dbReference type="InterPro" id="IPR004574">
    <property type="entry name" value="Alkb"/>
</dbReference>
<feature type="binding site" evidence="5">
    <location>
        <position position="265"/>
    </location>
    <ligand>
        <name>Fe cation</name>
        <dbReference type="ChEBI" id="CHEBI:24875"/>
        <note>catalytic</note>
    </ligand>
</feature>
<dbReference type="InterPro" id="IPR027450">
    <property type="entry name" value="AlkB-like"/>
</dbReference>
<dbReference type="GO" id="GO:0005634">
    <property type="term" value="C:nucleus"/>
    <property type="evidence" value="ECO:0007669"/>
    <property type="project" value="TreeGrafter"/>
</dbReference>
<dbReference type="GeneTree" id="ENSGT00390000004599"/>
<dbReference type="PROSITE" id="PS51471">
    <property type="entry name" value="FE2OG_OXY"/>
    <property type="match status" value="1"/>
</dbReference>
<reference evidence="8" key="2">
    <citation type="submission" date="2025-08" db="UniProtKB">
        <authorList>
            <consortium name="Ensembl"/>
        </authorList>
    </citation>
    <scope>IDENTIFICATION</scope>
</reference>
<feature type="region of interest" description="Disordered" evidence="6">
    <location>
        <begin position="327"/>
        <end position="371"/>
    </location>
</feature>
<organism evidence="8 9">
    <name type="scientific">Astatotilapia calliptera</name>
    <name type="common">Eastern happy</name>
    <name type="synonym">Chromis callipterus</name>
    <dbReference type="NCBI Taxonomy" id="8154"/>
    <lineage>
        <taxon>Eukaryota</taxon>
        <taxon>Metazoa</taxon>
        <taxon>Chordata</taxon>
        <taxon>Craniata</taxon>
        <taxon>Vertebrata</taxon>
        <taxon>Euteleostomi</taxon>
        <taxon>Actinopterygii</taxon>
        <taxon>Neopterygii</taxon>
        <taxon>Teleostei</taxon>
        <taxon>Neoteleostei</taxon>
        <taxon>Acanthomorphata</taxon>
        <taxon>Ovalentaria</taxon>
        <taxon>Cichlomorphae</taxon>
        <taxon>Cichliformes</taxon>
        <taxon>Cichlidae</taxon>
        <taxon>African cichlids</taxon>
        <taxon>Pseudocrenilabrinae</taxon>
        <taxon>Haplochromini</taxon>
        <taxon>Astatotilapia</taxon>
    </lineage>
</organism>
<dbReference type="AlphaFoldDB" id="A0AAX7U0Z6"/>
<dbReference type="GO" id="GO:0035516">
    <property type="term" value="F:broad specificity oxidative DNA demethylase activity"/>
    <property type="evidence" value="ECO:0007669"/>
    <property type="project" value="TreeGrafter"/>
</dbReference>
<dbReference type="SUPFAM" id="SSF51197">
    <property type="entry name" value="Clavaminate synthase-like"/>
    <property type="match status" value="1"/>
</dbReference>
<dbReference type="GO" id="GO:0035513">
    <property type="term" value="P:oxidative RNA demethylation"/>
    <property type="evidence" value="ECO:0007669"/>
    <property type="project" value="TreeGrafter"/>
</dbReference>
<keyword evidence="9" id="KW-1185">Reference proteome</keyword>
<sequence length="371" mass="41576">MAKMAASMVEGGEDSFRKIFKFYRRRNPPPDLSDVIDFSRCAPGEQVRAKRAPVNLDTAAVSDVEATRVGLQPVREWRAFGLRGHPGTRSRQSLNKVWMRARQLLRGASYCEVKRREKPALRQVTESWSHFSMFQELKSRTLLERLRWVTLGYHYNWDTKTYSPSSHTPFPRDLHLLSAHVTAACGFPGFISEAGILNYYRSDSSLGIHVDESELDHTRPLLSFSFGQSAIFLLGGPRRQDPPRAMLMHSGDVMVMSGPSRLLYHAVPRILPAPPGRLALETGGSIQTPPPQEGSVVEPVSEEEWAVCSRYIQSSRVNVTVRQVLAPGQKFPETPRSHQTTDPGQTDGYDDGESGKRKRSSSDSPYAAETH</sequence>
<keyword evidence="4 5" id="KW-0408">Iron</keyword>
<evidence type="ECO:0000259" key="7">
    <source>
        <dbReference type="PROSITE" id="PS51471"/>
    </source>
</evidence>
<gene>
    <name evidence="8" type="primary">ALKBH1</name>
</gene>
<evidence type="ECO:0000313" key="8">
    <source>
        <dbReference type="Ensembl" id="ENSACLP00000059256.1"/>
    </source>
</evidence>
<feature type="binding site" evidence="5">
    <location>
        <position position="211"/>
    </location>
    <ligand>
        <name>Fe cation</name>
        <dbReference type="ChEBI" id="CHEBI:24875"/>
        <note>catalytic</note>
    </ligand>
</feature>
<dbReference type="InterPro" id="IPR037151">
    <property type="entry name" value="AlkB-like_sf"/>
</dbReference>
<dbReference type="GO" id="GO:0008198">
    <property type="term" value="F:ferrous iron binding"/>
    <property type="evidence" value="ECO:0007669"/>
    <property type="project" value="TreeGrafter"/>
</dbReference>
<evidence type="ECO:0000256" key="6">
    <source>
        <dbReference type="SAM" id="MobiDB-lite"/>
    </source>
</evidence>
<evidence type="ECO:0000313" key="9">
    <source>
        <dbReference type="Proteomes" id="UP000265100"/>
    </source>
</evidence>
<reference evidence="8" key="3">
    <citation type="submission" date="2025-09" db="UniProtKB">
        <authorList>
            <consortium name="Ensembl"/>
        </authorList>
    </citation>
    <scope>IDENTIFICATION</scope>
</reference>
<reference evidence="8" key="1">
    <citation type="submission" date="2018-05" db="EMBL/GenBank/DDBJ databases">
        <authorList>
            <person name="Datahose"/>
        </authorList>
    </citation>
    <scope>NUCLEOTIDE SEQUENCE</scope>
</reference>
<dbReference type="GO" id="GO:0005737">
    <property type="term" value="C:cytoplasm"/>
    <property type="evidence" value="ECO:0007669"/>
    <property type="project" value="TreeGrafter"/>
</dbReference>
<dbReference type="GO" id="GO:0035515">
    <property type="term" value="F:oxidative RNA demethylase activity"/>
    <property type="evidence" value="ECO:0007669"/>
    <property type="project" value="TreeGrafter"/>
</dbReference>
<evidence type="ECO:0000256" key="4">
    <source>
        <dbReference type="ARBA" id="ARBA00023004"/>
    </source>
</evidence>
<feature type="domain" description="Fe2OG dioxygenase" evidence="7">
    <location>
        <begin position="190"/>
        <end position="325"/>
    </location>
</feature>
<evidence type="ECO:0000256" key="5">
    <source>
        <dbReference type="PIRSR" id="PIRSR604574-2"/>
    </source>
</evidence>
<accession>A0AAX7U0Z6</accession>
<evidence type="ECO:0000256" key="1">
    <source>
        <dbReference type="ARBA" id="ARBA00022723"/>
    </source>
</evidence>
<protein>
    <recommendedName>
        <fullName evidence="7">Fe2OG dioxygenase domain-containing protein</fullName>
    </recommendedName>
</protein>
<evidence type="ECO:0000256" key="2">
    <source>
        <dbReference type="ARBA" id="ARBA00022964"/>
    </source>
</evidence>
<evidence type="ECO:0000256" key="3">
    <source>
        <dbReference type="ARBA" id="ARBA00023002"/>
    </source>
</evidence>
<keyword evidence="2" id="KW-0223">Dioxygenase</keyword>
<dbReference type="Gene3D" id="2.60.120.590">
    <property type="entry name" value="Alpha-ketoglutarate-dependent dioxygenase AlkB-like"/>
    <property type="match status" value="1"/>
</dbReference>
<proteinExistence type="predicted"/>
<comment type="cofactor">
    <cofactor evidence="5">
        <name>Fe(2+)</name>
        <dbReference type="ChEBI" id="CHEBI:29033"/>
    </cofactor>
    <text evidence="5">Binds 1 Fe(2+) ion per subunit.</text>
</comment>
<dbReference type="Pfam" id="PF13532">
    <property type="entry name" value="2OG-FeII_Oxy_2"/>
    <property type="match status" value="1"/>
</dbReference>
<dbReference type="PANTHER" id="PTHR16557:SF2">
    <property type="entry name" value="NUCLEIC ACID DIOXYGENASE ALKBH1"/>
    <property type="match status" value="1"/>
</dbReference>
<dbReference type="Proteomes" id="UP000265100">
    <property type="component" value="Chromosome 19"/>
</dbReference>
<name>A0AAX7U0Z6_ASTCA</name>
<dbReference type="Ensembl" id="ENSACLT00000077649.1">
    <property type="protein sequence ID" value="ENSACLP00000059256.1"/>
    <property type="gene ID" value="ENSACLG00000017932.2"/>
</dbReference>
<dbReference type="InterPro" id="IPR005123">
    <property type="entry name" value="Oxoglu/Fe-dep_dioxygenase_dom"/>
</dbReference>
<dbReference type="PANTHER" id="PTHR16557">
    <property type="entry name" value="ALKYLATED DNA REPAIR PROTEIN ALKB-RELATED"/>
    <property type="match status" value="1"/>
</dbReference>